<comment type="catalytic activity">
    <reaction evidence="12">
        <text>Couples ATP hydrolysis with the unwinding of duplex DNA by translocating in the 3'-5' direction.</text>
        <dbReference type="EC" id="5.6.2.4"/>
    </reaction>
</comment>
<feature type="region of interest" description="Disordered" evidence="16">
    <location>
        <begin position="467"/>
        <end position="538"/>
    </location>
</feature>
<dbReference type="GO" id="GO:0004386">
    <property type="term" value="F:helicase activity"/>
    <property type="evidence" value="ECO:0007669"/>
    <property type="project" value="UniProtKB-KW"/>
</dbReference>
<dbReference type="InterPro" id="IPR014016">
    <property type="entry name" value="UvrD-like_ATP-bd"/>
</dbReference>
<feature type="domain" description="UvrD-like helicase ATP-binding" evidence="17">
    <location>
        <begin position="7"/>
        <end position="319"/>
    </location>
</feature>
<dbReference type="InterPro" id="IPR011604">
    <property type="entry name" value="PDDEXK-like_dom_sf"/>
</dbReference>
<sequence>MPQDWGSPAAQVAAALDPRTRGVLQVRGGPGTGKTRLLLEAATTHVAAGVDVNSVLLLTGSGRLPAADRGALTATLLAAGGPDSGQAIREPLVRTVHGYAFAVLQRAARRAEATPPRLVTGAEQDSVIRELLAGDGAGAWPPSLHAALATDGFATELRDLMARCAERGVDPAELTKLGKRCRRPEWTAAGRFAQQYEQVMLLRAAVGTAAPQATTPALGAAELVGAALEAFATDPDLLVDERSRIRLLLVDDAQQLDPQAARLVRVLAAGVHRTVIAGDPDQAVFGFRGAEPTVLLGDDAQPDGAAVPVVTLTTSHRCAPAVAKAISAVAGRLPGTSGTRRIEGTGPDTGAVSVRTAASSHAEAALIADTLRRAHLIDGVPWSQMAVIVRSVPRAAARLPRTLAAAGIPVALPASGGLLAEQPAVAALLTVLECTADAVDGARALALLSGPIGRVDPISLRQLQRTLRRGAARPGSPQEPHEPGGSARLDGGEAKLGPAHDPGGSARLDGGEAKLGPAHDPGGSARLDGGEAKLGPAHDPRDRLAAVLTGAPGELPAAHGRALRRVRGVLQAAARSHAAGRDPHHTLWQAWNRSGLQQRWLSAAERGGTAGAQAGRDLDAVTALFDLAEQYAARTAGATLTGLIEYVTAMQLAAPRAESATGTEAVGVLSAHAALGREWDLVVIAGVQEGLWPNTVPRGGVLGTQRLLDTLHGFGEEVSARAPLLAEERRLLVAALGRARRRLVITAVDGDGDGGTEEQLPSEFFVELAACATGDAATAPATPVVAPPVLSAAGLVGRLRAVVCAPETEVSDSERADAATQLARLARAGVPGADPRSWYGTAPLSTEEPLRQPGDGPVTLSPSALQSLLDCPLRWLAERHGGTDGRDLRSTIGSVIHALVAQSAGSPQELQAELDRAWQQLPFASQWYSANELDRHRVIIETFLTWRAQTRGELTEVGTEVGFDGVIEAGDDGVRLRGRIDRVERDAAGRLVVVDVKTAKTPASKDDAQQHAQLAVYQLAVEAGLIGPDEQPGGGRLVYPAKPGTVGATEREQDPLTPETGEQWRERIAQAAAATAGPQFTARVNDGCRHCPVRPICPAHNGGCGA</sequence>
<comment type="similarity">
    <text evidence="1">Belongs to the helicase family. UvrD subfamily.</text>
</comment>
<dbReference type="InterPro" id="IPR038726">
    <property type="entry name" value="PDDEXK_AddAB-type"/>
</dbReference>
<evidence type="ECO:0000256" key="11">
    <source>
        <dbReference type="ARBA" id="ARBA00023235"/>
    </source>
</evidence>
<evidence type="ECO:0000256" key="15">
    <source>
        <dbReference type="PROSITE-ProRule" id="PRU00560"/>
    </source>
</evidence>
<proteinExistence type="inferred from homology"/>
<keyword evidence="4" id="KW-0227">DNA damage</keyword>
<evidence type="ECO:0000256" key="1">
    <source>
        <dbReference type="ARBA" id="ARBA00009922"/>
    </source>
</evidence>
<dbReference type="Proteomes" id="UP001190464">
    <property type="component" value="Chromosome"/>
</dbReference>
<keyword evidence="10" id="KW-0234">DNA repair</keyword>
<dbReference type="PROSITE" id="PS51217">
    <property type="entry name" value="UVRD_HELICASE_CTER"/>
    <property type="match status" value="1"/>
</dbReference>
<dbReference type="GO" id="GO:0016787">
    <property type="term" value="F:hydrolase activity"/>
    <property type="evidence" value="ECO:0007669"/>
    <property type="project" value="UniProtKB-KW"/>
</dbReference>
<dbReference type="PANTHER" id="PTHR11070:SF59">
    <property type="entry name" value="DNA 3'-5' HELICASE"/>
    <property type="match status" value="1"/>
</dbReference>
<evidence type="ECO:0000313" key="20">
    <source>
        <dbReference type="Proteomes" id="UP001190464"/>
    </source>
</evidence>
<keyword evidence="8 15" id="KW-0067">ATP-binding</keyword>
<reference evidence="19 20" key="1">
    <citation type="submission" date="2023-08" db="EMBL/GenBank/DDBJ databases">
        <authorList>
            <person name="Folkvardsen B D."/>
            <person name="Norman A."/>
        </authorList>
    </citation>
    <scope>NUCLEOTIDE SEQUENCE [LARGE SCALE GENOMIC DNA]</scope>
    <source>
        <strain evidence="19 20">Mu0102</strain>
    </source>
</reference>
<keyword evidence="5 15" id="KW-0378">Hydrolase</keyword>
<evidence type="ECO:0000259" key="17">
    <source>
        <dbReference type="PROSITE" id="PS51198"/>
    </source>
</evidence>
<keyword evidence="2" id="KW-0540">Nuclease</keyword>
<evidence type="ECO:0000256" key="8">
    <source>
        <dbReference type="ARBA" id="ARBA00022840"/>
    </source>
</evidence>
<evidence type="ECO:0000256" key="9">
    <source>
        <dbReference type="ARBA" id="ARBA00023125"/>
    </source>
</evidence>
<comment type="catalytic activity">
    <reaction evidence="14">
        <text>ATP + H2O = ADP + phosphate + H(+)</text>
        <dbReference type="Rhea" id="RHEA:13065"/>
        <dbReference type="ChEBI" id="CHEBI:15377"/>
        <dbReference type="ChEBI" id="CHEBI:15378"/>
        <dbReference type="ChEBI" id="CHEBI:30616"/>
        <dbReference type="ChEBI" id="CHEBI:43474"/>
        <dbReference type="ChEBI" id="CHEBI:456216"/>
        <dbReference type="EC" id="5.6.2.4"/>
    </reaction>
</comment>
<dbReference type="Pfam" id="PF13361">
    <property type="entry name" value="UvrD_C"/>
    <property type="match status" value="1"/>
</dbReference>
<evidence type="ECO:0000259" key="18">
    <source>
        <dbReference type="PROSITE" id="PS51217"/>
    </source>
</evidence>
<dbReference type="SUPFAM" id="SSF52540">
    <property type="entry name" value="P-loop containing nucleoside triphosphate hydrolases"/>
    <property type="match status" value="1"/>
</dbReference>
<evidence type="ECO:0000256" key="10">
    <source>
        <dbReference type="ARBA" id="ARBA00023204"/>
    </source>
</evidence>
<dbReference type="Gene3D" id="1.10.486.10">
    <property type="entry name" value="PCRA, domain 4"/>
    <property type="match status" value="2"/>
</dbReference>
<keyword evidence="11" id="KW-0413">Isomerase</keyword>
<evidence type="ECO:0000256" key="12">
    <source>
        <dbReference type="ARBA" id="ARBA00034617"/>
    </source>
</evidence>
<evidence type="ECO:0000256" key="7">
    <source>
        <dbReference type="ARBA" id="ARBA00022839"/>
    </source>
</evidence>
<dbReference type="InterPro" id="IPR013986">
    <property type="entry name" value="DExx_box_DNA_helicase_dom_sf"/>
</dbReference>
<dbReference type="Pfam" id="PF12705">
    <property type="entry name" value="PDDEXK_1"/>
    <property type="match status" value="1"/>
</dbReference>
<evidence type="ECO:0000256" key="5">
    <source>
        <dbReference type="ARBA" id="ARBA00022801"/>
    </source>
</evidence>
<dbReference type="RefSeq" id="WP_308483904.1">
    <property type="nucleotide sequence ID" value="NZ_OY726398.1"/>
</dbReference>
<feature type="binding site" evidence="15">
    <location>
        <begin position="28"/>
        <end position="35"/>
    </location>
    <ligand>
        <name>ATP</name>
        <dbReference type="ChEBI" id="CHEBI:30616"/>
    </ligand>
</feature>
<evidence type="ECO:0000256" key="6">
    <source>
        <dbReference type="ARBA" id="ARBA00022806"/>
    </source>
</evidence>
<keyword evidence="9" id="KW-0238">DNA-binding</keyword>
<dbReference type="InterPro" id="IPR014017">
    <property type="entry name" value="DNA_helicase_UvrD-like_C"/>
</dbReference>
<dbReference type="Pfam" id="PF00580">
    <property type="entry name" value="UvrD-helicase"/>
    <property type="match status" value="1"/>
</dbReference>
<name>A0ABN9NJE7_9MYCO</name>
<dbReference type="Gene3D" id="1.10.10.160">
    <property type="match status" value="1"/>
</dbReference>
<dbReference type="Gene3D" id="3.40.50.300">
    <property type="entry name" value="P-loop containing nucleotide triphosphate hydrolases"/>
    <property type="match status" value="3"/>
</dbReference>
<evidence type="ECO:0000256" key="4">
    <source>
        <dbReference type="ARBA" id="ARBA00022763"/>
    </source>
</evidence>
<protein>
    <recommendedName>
        <fullName evidence="13">DNA 3'-5' helicase</fullName>
        <ecNumber evidence="13">5.6.2.4</ecNumber>
    </recommendedName>
</protein>
<evidence type="ECO:0000256" key="13">
    <source>
        <dbReference type="ARBA" id="ARBA00034808"/>
    </source>
</evidence>
<gene>
    <name evidence="19" type="ORF">MU0102_003066</name>
</gene>
<keyword evidence="3 15" id="KW-0547">Nucleotide-binding</keyword>
<keyword evidence="20" id="KW-1185">Reference proteome</keyword>
<feature type="compositionally biased region" description="Basic and acidic residues" evidence="16">
    <location>
        <begin position="528"/>
        <end position="538"/>
    </location>
</feature>
<keyword evidence="7" id="KW-0269">Exonuclease</keyword>
<dbReference type="PANTHER" id="PTHR11070">
    <property type="entry name" value="UVRD / RECB / PCRA DNA HELICASE FAMILY MEMBER"/>
    <property type="match status" value="1"/>
</dbReference>
<feature type="region of interest" description="Disordered" evidence="16">
    <location>
        <begin position="830"/>
        <end position="859"/>
    </location>
</feature>
<accession>A0ABN9NJE7</accession>
<evidence type="ECO:0000256" key="14">
    <source>
        <dbReference type="ARBA" id="ARBA00048988"/>
    </source>
</evidence>
<evidence type="ECO:0000256" key="3">
    <source>
        <dbReference type="ARBA" id="ARBA00022741"/>
    </source>
</evidence>
<dbReference type="EMBL" id="OY726398">
    <property type="protein sequence ID" value="CAJ1507417.1"/>
    <property type="molecule type" value="Genomic_DNA"/>
</dbReference>
<keyword evidence="6 15" id="KW-0347">Helicase</keyword>
<dbReference type="EC" id="5.6.2.4" evidence="13"/>
<dbReference type="PROSITE" id="PS51198">
    <property type="entry name" value="UVRD_HELICASE_ATP_BIND"/>
    <property type="match status" value="1"/>
</dbReference>
<dbReference type="Gene3D" id="3.90.320.10">
    <property type="match status" value="1"/>
</dbReference>
<evidence type="ECO:0000256" key="2">
    <source>
        <dbReference type="ARBA" id="ARBA00022722"/>
    </source>
</evidence>
<dbReference type="InterPro" id="IPR027417">
    <property type="entry name" value="P-loop_NTPase"/>
</dbReference>
<evidence type="ECO:0000313" key="19">
    <source>
        <dbReference type="EMBL" id="CAJ1507417.1"/>
    </source>
</evidence>
<organism evidence="19 20">
    <name type="scientific">[Mycobacterium] holstebronense</name>
    <dbReference type="NCBI Taxonomy" id="3064288"/>
    <lineage>
        <taxon>Bacteria</taxon>
        <taxon>Bacillati</taxon>
        <taxon>Actinomycetota</taxon>
        <taxon>Actinomycetes</taxon>
        <taxon>Mycobacteriales</taxon>
        <taxon>Mycobacteriaceae</taxon>
        <taxon>Mycolicibacterium</taxon>
    </lineage>
</organism>
<feature type="domain" description="UvrD-like helicase C-terminal" evidence="18">
    <location>
        <begin position="316"/>
        <end position="676"/>
    </location>
</feature>
<evidence type="ECO:0000256" key="16">
    <source>
        <dbReference type="SAM" id="MobiDB-lite"/>
    </source>
</evidence>
<dbReference type="InterPro" id="IPR000212">
    <property type="entry name" value="DNA_helicase_UvrD/REP"/>
</dbReference>